<organism evidence="18 19">
    <name type="scientific">Mycolicibacterium peregrinum</name>
    <name type="common">Mycobacterium peregrinum</name>
    <dbReference type="NCBI Taxonomy" id="43304"/>
    <lineage>
        <taxon>Bacteria</taxon>
        <taxon>Bacillati</taxon>
        <taxon>Actinomycetota</taxon>
        <taxon>Actinomycetes</taxon>
        <taxon>Mycobacteriales</taxon>
        <taxon>Mycobacteriaceae</taxon>
        <taxon>Mycolicibacterium</taxon>
    </lineage>
</organism>
<dbReference type="SUPFAM" id="SSF63380">
    <property type="entry name" value="Riboflavin synthase domain-like"/>
    <property type="match status" value="1"/>
</dbReference>
<dbReference type="GO" id="GO:0020037">
    <property type="term" value="F:heme binding"/>
    <property type="evidence" value="ECO:0007669"/>
    <property type="project" value="UniProtKB-UniRule"/>
</dbReference>
<comment type="catalytic activity">
    <reaction evidence="12 13">
        <text>2 oxidized [cytochrome P450] + NADPH = 2 reduced [cytochrome P450] + NADP(+) + H(+)</text>
        <dbReference type="Rhea" id="RHEA:24040"/>
        <dbReference type="Rhea" id="RHEA-COMP:14627"/>
        <dbReference type="Rhea" id="RHEA-COMP:14628"/>
        <dbReference type="ChEBI" id="CHEBI:15378"/>
        <dbReference type="ChEBI" id="CHEBI:55376"/>
        <dbReference type="ChEBI" id="CHEBI:57783"/>
        <dbReference type="ChEBI" id="CHEBI:58349"/>
        <dbReference type="ChEBI" id="CHEBI:60344"/>
        <dbReference type="EC" id="1.6.2.4"/>
    </reaction>
</comment>
<dbReference type="PRINTS" id="PR00371">
    <property type="entry name" value="FPNCR"/>
</dbReference>
<dbReference type="GO" id="GO:0050660">
    <property type="term" value="F:flavin adenine dinucleotide binding"/>
    <property type="evidence" value="ECO:0007669"/>
    <property type="project" value="TreeGrafter"/>
</dbReference>
<evidence type="ECO:0000256" key="6">
    <source>
        <dbReference type="ARBA" id="ARBA00022723"/>
    </source>
</evidence>
<evidence type="ECO:0000256" key="4">
    <source>
        <dbReference type="ARBA" id="ARBA00022630"/>
    </source>
</evidence>
<dbReference type="EMBL" id="LZSO01000017">
    <property type="protein sequence ID" value="OBB30707.1"/>
    <property type="molecule type" value="Genomic_DNA"/>
</dbReference>
<evidence type="ECO:0000259" key="16">
    <source>
        <dbReference type="PROSITE" id="PS50902"/>
    </source>
</evidence>
<keyword evidence="4 13" id="KW-0285">Flavoprotein</keyword>
<dbReference type="PANTHER" id="PTHR19384:SF17">
    <property type="entry name" value="NADPH--CYTOCHROME P450 REDUCTASE"/>
    <property type="match status" value="1"/>
</dbReference>
<dbReference type="PRINTS" id="PR00369">
    <property type="entry name" value="FLAVODOXIN"/>
</dbReference>
<dbReference type="InterPro" id="IPR001433">
    <property type="entry name" value="OxRdtase_FAD/NAD-bd"/>
</dbReference>
<keyword evidence="13" id="KW-0249">Electron transport</keyword>
<keyword evidence="2 13" id="KW-0813">Transport</keyword>
<dbReference type="Pfam" id="PF00667">
    <property type="entry name" value="FAD_binding_1"/>
    <property type="match status" value="1"/>
</dbReference>
<evidence type="ECO:0000256" key="9">
    <source>
        <dbReference type="ARBA" id="ARBA00023002"/>
    </source>
</evidence>
<dbReference type="GO" id="GO:0003958">
    <property type="term" value="F:NADPH-hemoprotein reductase activity"/>
    <property type="evidence" value="ECO:0007669"/>
    <property type="project" value="UniProtKB-UniRule"/>
</dbReference>
<dbReference type="PANTHER" id="PTHR19384">
    <property type="entry name" value="NITRIC OXIDE SYNTHASE-RELATED"/>
    <property type="match status" value="1"/>
</dbReference>
<evidence type="ECO:0000256" key="15">
    <source>
        <dbReference type="SAM" id="MobiDB-lite"/>
    </source>
</evidence>
<dbReference type="Pfam" id="PF00175">
    <property type="entry name" value="NAD_binding_1"/>
    <property type="match status" value="1"/>
</dbReference>
<feature type="binding site" description="axial binding residue" evidence="14">
    <location>
        <position position="401"/>
    </location>
    <ligand>
        <name>heme</name>
        <dbReference type="ChEBI" id="CHEBI:30413"/>
    </ligand>
    <ligandPart>
        <name>Fe</name>
        <dbReference type="ChEBI" id="CHEBI:18248"/>
    </ligandPart>
</feature>
<dbReference type="Pfam" id="PF00258">
    <property type="entry name" value="Flavodoxin_1"/>
    <property type="match status" value="1"/>
</dbReference>
<evidence type="ECO:0000256" key="5">
    <source>
        <dbReference type="ARBA" id="ARBA00022643"/>
    </source>
</evidence>
<keyword evidence="6 13" id="KW-0479">Metal-binding</keyword>
<dbReference type="Gene3D" id="1.20.990.10">
    <property type="entry name" value="NADPH-cytochrome p450 Reductase, Chain A, domain 3"/>
    <property type="match status" value="1"/>
</dbReference>
<dbReference type="OrthoDB" id="7376058at2"/>
<protein>
    <recommendedName>
        <fullName evidence="13">Bifunctional cytochrome P450/NADPH--P450 reductase</fullName>
    </recommendedName>
    <domain>
        <recommendedName>
            <fullName evidence="13">Cytochrome P450</fullName>
            <ecNumber evidence="13">1.14.14.1</ecNumber>
        </recommendedName>
    </domain>
    <domain>
        <recommendedName>
            <fullName evidence="13">NADPH--cytochrome P450 reductase</fullName>
            <ecNumber evidence="13">1.6.2.4</ecNumber>
        </recommendedName>
    </domain>
</protein>
<dbReference type="GO" id="GO:0005506">
    <property type="term" value="F:iron ion binding"/>
    <property type="evidence" value="ECO:0007669"/>
    <property type="project" value="UniProtKB-UniRule"/>
</dbReference>
<accession>A0A1A0R8Q0</accession>
<keyword evidence="10 13" id="KW-0408">Iron</keyword>
<dbReference type="PROSITE" id="PS50902">
    <property type="entry name" value="FLAVODOXIN_LIKE"/>
    <property type="match status" value="1"/>
</dbReference>
<keyword evidence="8 13" id="KW-0521">NADP</keyword>
<dbReference type="Pfam" id="PF00067">
    <property type="entry name" value="p450"/>
    <property type="match status" value="1"/>
</dbReference>
<dbReference type="InterPro" id="IPR001709">
    <property type="entry name" value="Flavoprot_Pyr_Nucl_cyt_Rdtase"/>
</dbReference>
<comment type="similarity">
    <text evidence="1 13">In the N-terminal section; belongs to the cytochrome P450 family.</text>
</comment>
<dbReference type="InterPro" id="IPR036396">
    <property type="entry name" value="Cyt_P450_sf"/>
</dbReference>
<dbReference type="Gene3D" id="3.40.50.360">
    <property type="match status" value="1"/>
</dbReference>
<dbReference type="InterPro" id="IPR023173">
    <property type="entry name" value="NADPH_Cyt_P450_Rdtase_alpha"/>
</dbReference>
<evidence type="ECO:0000256" key="11">
    <source>
        <dbReference type="ARBA" id="ARBA00023033"/>
    </source>
</evidence>
<dbReference type="SUPFAM" id="SSF52343">
    <property type="entry name" value="Ferredoxin reductase-like, C-terminal NADP-linked domain"/>
    <property type="match status" value="1"/>
</dbReference>
<dbReference type="SUPFAM" id="SSF48264">
    <property type="entry name" value="Cytochrome P450"/>
    <property type="match status" value="1"/>
</dbReference>
<comment type="catalytic activity">
    <reaction evidence="13">
        <text>an organic molecule + reduced [NADPH--hemoprotein reductase] + O2 = an alcohol + oxidized [NADPH--hemoprotein reductase] + H2O + H(+)</text>
        <dbReference type="Rhea" id="RHEA:17149"/>
        <dbReference type="Rhea" id="RHEA-COMP:11964"/>
        <dbReference type="Rhea" id="RHEA-COMP:11965"/>
        <dbReference type="ChEBI" id="CHEBI:15377"/>
        <dbReference type="ChEBI" id="CHEBI:15378"/>
        <dbReference type="ChEBI" id="CHEBI:15379"/>
        <dbReference type="ChEBI" id="CHEBI:30879"/>
        <dbReference type="ChEBI" id="CHEBI:57618"/>
        <dbReference type="ChEBI" id="CHEBI:58210"/>
        <dbReference type="ChEBI" id="CHEBI:142491"/>
        <dbReference type="EC" id="1.14.14.1"/>
    </reaction>
</comment>
<dbReference type="InterPro" id="IPR029039">
    <property type="entry name" value="Flavoprotein-like_sf"/>
</dbReference>
<evidence type="ECO:0000256" key="1">
    <source>
        <dbReference type="ARBA" id="ARBA00010018"/>
    </source>
</evidence>
<evidence type="ECO:0000256" key="12">
    <source>
        <dbReference type="ARBA" id="ARBA00049342"/>
    </source>
</evidence>
<feature type="compositionally biased region" description="Low complexity" evidence="15">
    <location>
        <begin position="460"/>
        <end position="475"/>
    </location>
</feature>
<keyword evidence="9 13" id="KW-0560">Oxidoreductase</keyword>
<feature type="region of interest" description="Disordered" evidence="15">
    <location>
        <begin position="454"/>
        <end position="475"/>
    </location>
</feature>
<gene>
    <name evidence="18" type="ORF">A5792_18320</name>
</gene>
<dbReference type="RefSeq" id="WP_064931997.1">
    <property type="nucleotide sequence ID" value="NZ_LZSO01000017.1"/>
</dbReference>
<dbReference type="InterPro" id="IPR023206">
    <property type="entry name" value="Bifunctional_P450_P450_red"/>
</dbReference>
<evidence type="ECO:0000256" key="14">
    <source>
        <dbReference type="PIRSR" id="PIRSR000209-1"/>
    </source>
</evidence>
<evidence type="ECO:0000256" key="8">
    <source>
        <dbReference type="ARBA" id="ARBA00022857"/>
    </source>
</evidence>
<dbReference type="PIRSF" id="PIRSF000209">
    <property type="entry name" value="Bifunctional_P450_P450R"/>
    <property type="match status" value="1"/>
</dbReference>
<dbReference type="InterPro" id="IPR001094">
    <property type="entry name" value="Flavdoxin-like"/>
</dbReference>
<dbReference type="EC" id="1.14.14.1" evidence="13"/>
<dbReference type="PROSITE" id="PS00086">
    <property type="entry name" value="CYTOCHROME_P450"/>
    <property type="match status" value="1"/>
</dbReference>
<dbReference type="InterPro" id="IPR017972">
    <property type="entry name" value="Cyt_P450_CS"/>
</dbReference>
<dbReference type="GO" id="GO:0010181">
    <property type="term" value="F:FMN binding"/>
    <property type="evidence" value="ECO:0007669"/>
    <property type="project" value="UniProtKB-UniRule"/>
</dbReference>
<dbReference type="Proteomes" id="UP000093902">
    <property type="component" value="Unassembled WGS sequence"/>
</dbReference>
<evidence type="ECO:0000313" key="19">
    <source>
        <dbReference type="Proteomes" id="UP000093902"/>
    </source>
</evidence>
<comment type="cofactor">
    <cofactor evidence="13">
        <name>FAD</name>
        <dbReference type="ChEBI" id="CHEBI:57692"/>
    </cofactor>
    <cofactor evidence="13">
        <name>FMN</name>
        <dbReference type="ChEBI" id="CHEBI:58210"/>
    </cofactor>
</comment>
<sequence>METFSPAVPPEIDGVPSAVGMELPHGPVPGRPYALPADLLAEQFGPLYYADFGGSRRLYACSLALVEELCDETRFAKGVTDRLDRFRVLAGNGLFTAYPGEDGWQQAHDVLIPGFSFSGLRRYHPAMLDINRQLIALWDNAAGHHSVDVAGDLAKLAMDTVGLAGFGARFDSYHQDRLAEIPASFAAALEQIIAPGGGDAQVFSTERDKLFSFVDDLIAGHRAGVVEIDDLLALMLRPAADGTPPLDYALVRNQIMTFMIAGQDTTSTLMPTALYSIVKNPAVLDRARLEVDTVFGSDDEHVPAFDEIGKFTYIRQIVDETLRLSPPVREFDRIALADTVIGGRYPVHKGEVVTVTTAALHRQPEWGDNVDIFDPDRFAADRTAKRPVNLFKPFGTGARSCIGRQFALHEATMALATLVHRYRFLDVYHYQLRTHSDLLRKPIGFHLDLVRRTPPERQHAAAPVPEAASAARPRAAAAPGSKVTVLHGSNLGNCRSLAQQLADEATDLGYQTTVAALDTAAGALPPEGALVVVAASYNGQPTDDARRFVEWLDDPDTQAQPAIPYAILGIGDRNWAETYQTIPKHIDQRLSELVGPPLIPRGEADTSGDFAAAVEDFSAVLWAALAPTDGEREPADATDDEPLYELRAIDGPVTSAIDARFEVQPATVLDNVALVGSDDQMGNAKRLVRIALPDDVDYLTGDHLTVLPDNSPESVDEVAELLELRLDRRISVNPRRSTRRAIAIDREVSVRELLTHFIELRKPASRSQLLRLAAANPCPPERAALNELAEHPEARAMCVTECLAEFPATELSRSELLELFEPMAPRHYSIASSARRVPHEVELVVSVLEGPARSGYGVFRGVSSSYLADAVPGQQIRMRVDSARRAFRAGAEPAKNVILVGAGTGVAPFRGFVGDRLAAMGAGEPYTSALCFFGVRHPDVDYLFRDEFEVAERAGVVRMRPAFSRRPDDEVRYVQDRITADAHEVWAMLGDSALDAHVYVCGDGARMAPAVRGAFRDIYRRFTGADDDAAARWLADLVNSDRYVEDVWAQ</sequence>
<dbReference type="AlphaFoldDB" id="A0A1A0R8Q0"/>
<keyword evidence="11 13" id="KW-0503">Monooxygenase</keyword>
<evidence type="ECO:0000313" key="18">
    <source>
        <dbReference type="EMBL" id="OBB30707.1"/>
    </source>
</evidence>
<dbReference type="GO" id="GO:0005829">
    <property type="term" value="C:cytosol"/>
    <property type="evidence" value="ECO:0007669"/>
    <property type="project" value="TreeGrafter"/>
</dbReference>
<name>A0A1A0R8Q0_MYCPR</name>
<dbReference type="EC" id="1.6.2.4" evidence="13"/>
<dbReference type="Gene3D" id="1.10.630.10">
    <property type="entry name" value="Cytochrome P450"/>
    <property type="match status" value="1"/>
</dbReference>
<evidence type="ECO:0000256" key="10">
    <source>
        <dbReference type="ARBA" id="ARBA00023004"/>
    </source>
</evidence>
<keyword evidence="3 13" id="KW-0349">Heme</keyword>
<proteinExistence type="inferred from homology"/>
<comment type="cofactor">
    <cofactor evidence="13 14">
        <name>heme</name>
        <dbReference type="ChEBI" id="CHEBI:30413"/>
    </cofactor>
</comment>
<feature type="domain" description="Flavodoxin-like" evidence="16">
    <location>
        <begin position="483"/>
        <end position="622"/>
    </location>
</feature>
<comment type="caution">
    <text evidence="18">The sequence shown here is derived from an EMBL/GenBank/DDBJ whole genome shotgun (WGS) entry which is preliminary data.</text>
</comment>
<feature type="domain" description="FAD-binding FR-type" evidence="17">
    <location>
        <begin position="661"/>
        <end position="890"/>
    </location>
</feature>
<evidence type="ECO:0000256" key="7">
    <source>
        <dbReference type="ARBA" id="ARBA00022827"/>
    </source>
</evidence>
<dbReference type="InterPro" id="IPR008254">
    <property type="entry name" value="Flavodoxin/NO_synth"/>
</dbReference>
<dbReference type="Gene3D" id="2.40.30.10">
    <property type="entry name" value="Translation factors"/>
    <property type="match status" value="1"/>
</dbReference>
<keyword evidence="7 13" id="KW-0274">FAD</keyword>
<keyword evidence="5 13" id="KW-0288">FMN</keyword>
<dbReference type="InterPro" id="IPR017938">
    <property type="entry name" value="Riboflavin_synthase-like_b-brl"/>
</dbReference>
<evidence type="ECO:0000259" key="17">
    <source>
        <dbReference type="PROSITE" id="PS51384"/>
    </source>
</evidence>
<evidence type="ECO:0000256" key="3">
    <source>
        <dbReference type="ARBA" id="ARBA00022617"/>
    </source>
</evidence>
<evidence type="ECO:0000256" key="2">
    <source>
        <dbReference type="ARBA" id="ARBA00022448"/>
    </source>
</evidence>
<dbReference type="InterPro" id="IPR003097">
    <property type="entry name" value="CysJ-like_FAD-binding"/>
</dbReference>
<dbReference type="SUPFAM" id="SSF52218">
    <property type="entry name" value="Flavoproteins"/>
    <property type="match status" value="1"/>
</dbReference>
<evidence type="ECO:0000256" key="13">
    <source>
        <dbReference type="PIRNR" id="PIRNR000209"/>
    </source>
</evidence>
<dbReference type="PROSITE" id="PS51384">
    <property type="entry name" value="FAD_FR"/>
    <property type="match status" value="1"/>
</dbReference>
<dbReference type="GO" id="GO:0070330">
    <property type="term" value="F:aromatase activity"/>
    <property type="evidence" value="ECO:0007669"/>
    <property type="project" value="UniProtKB-UniRule"/>
</dbReference>
<dbReference type="InterPro" id="IPR001128">
    <property type="entry name" value="Cyt_P450"/>
</dbReference>
<dbReference type="InterPro" id="IPR039261">
    <property type="entry name" value="FNR_nucleotide-bd"/>
</dbReference>
<dbReference type="InterPro" id="IPR017927">
    <property type="entry name" value="FAD-bd_FR_type"/>
</dbReference>
<dbReference type="Gene3D" id="3.40.50.80">
    <property type="entry name" value="Nucleotide-binding domain of ferredoxin-NADP reductase (FNR) module"/>
    <property type="match status" value="1"/>
</dbReference>
<reference evidence="19" key="1">
    <citation type="submission" date="2016-06" db="EMBL/GenBank/DDBJ databases">
        <authorList>
            <person name="Sutton G."/>
            <person name="Brinkac L."/>
            <person name="Sanka R."/>
            <person name="Adams M."/>
            <person name="Lau E."/>
            <person name="Mehaffy C."/>
            <person name="Tameris M."/>
            <person name="Hatherill M."/>
            <person name="Hanekom W."/>
            <person name="Mahomed H."/>
            <person name="Mcshane H."/>
        </authorList>
    </citation>
    <scope>NUCLEOTIDE SEQUENCE [LARGE SCALE GENOMIC DNA]</scope>
    <source>
        <strain evidence="19">852002-51209_SCH5440388</strain>
    </source>
</reference>